<dbReference type="EMBL" id="BNCO01000005">
    <property type="protein sequence ID" value="GIL48216.1"/>
    <property type="molecule type" value="Genomic_DNA"/>
</dbReference>
<feature type="compositionally biased region" description="Low complexity" evidence="1">
    <location>
        <begin position="1"/>
        <end position="44"/>
    </location>
</feature>
<gene>
    <name evidence="2" type="ORF">Vafri_4899</name>
</gene>
<evidence type="ECO:0000256" key="1">
    <source>
        <dbReference type="SAM" id="MobiDB-lite"/>
    </source>
</evidence>
<evidence type="ECO:0000313" key="2">
    <source>
        <dbReference type="EMBL" id="GIL48216.1"/>
    </source>
</evidence>
<feature type="non-terminal residue" evidence="2">
    <location>
        <position position="1"/>
    </location>
</feature>
<feature type="region of interest" description="Disordered" evidence="1">
    <location>
        <begin position="1"/>
        <end position="52"/>
    </location>
</feature>
<proteinExistence type="predicted"/>
<accession>A0A8J4AUL7</accession>
<dbReference type="AlphaFoldDB" id="A0A8J4AUL7"/>
<protein>
    <submittedName>
        <fullName evidence="2">Uncharacterized protein</fullName>
    </submittedName>
</protein>
<comment type="caution">
    <text evidence="2">The sequence shown here is derived from an EMBL/GenBank/DDBJ whole genome shotgun (WGS) entry which is preliminary data.</text>
</comment>
<keyword evidence="3" id="KW-1185">Reference proteome</keyword>
<sequence>QPTTEQPTTEQPTTEQPTTEQPTTEQPTTEQPMTEQPMTEQPTTKQPMAPESKGFMDLFVPANLINFPHVDTLKLDYTAELVSLMANHAAWMLISNENIVRDMFGLAQNS</sequence>
<organism evidence="2 3">
    <name type="scientific">Volvox africanus</name>
    <dbReference type="NCBI Taxonomy" id="51714"/>
    <lineage>
        <taxon>Eukaryota</taxon>
        <taxon>Viridiplantae</taxon>
        <taxon>Chlorophyta</taxon>
        <taxon>core chlorophytes</taxon>
        <taxon>Chlorophyceae</taxon>
        <taxon>CS clade</taxon>
        <taxon>Chlamydomonadales</taxon>
        <taxon>Volvocaceae</taxon>
        <taxon>Volvox</taxon>
    </lineage>
</organism>
<name>A0A8J4AUL7_9CHLO</name>
<dbReference type="Proteomes" id="UP000747399">
    <property type="component" value="Unassembled WGS sequence"/>
</dbReference>
<evidence type="ECO:0000313" key="3">
    <source>
        <dbReference type="Proteomes" id="UP000747399"/>
    </source>
</evidence>
<reference evidence="2" key="1">
    <citation type="journal article" date="2021" name="Proc. Natl. Acad. Sci. U.S.A.">
        <title>Three genomes in the algal genus Volvox reveal the fate of a haploid sex-determining region after a transition to homothallism.</title>
        <authorList>
            <person name="Yamamoto K."/>
            <person name="Hamaji T."/>
            <person name="Kawai-Toyooka H."/>
            <person name="Matsuzaki R."/>
            <person name="Takahashi F."/>
            <person name="Nishimura Y."/>
            <person name="Kawachi M."/>
            <person name="Noguchi H."/>
            <person name="Minakuchi Y."/>
            <person name="Umen J.G."/>
            <person name="Toyoda A."/>
            <person name="Nozaki H."/>
        </authorList>
    </citation>
    <scope>NUCLEOTIDE SEQUENCE</scope>
    <source>
        <strain evidence="2">NIES-3780</strain>
    </source>
</reference>